<evidence type="ECO:0000256" key="6">
    <source>
        <dbReference type="ARBA" id="ARBA00023065"/>
    </source>
</evidence>
<feature type="transmembrane region" description="Helical" evidence="9">
    <location>
        <begin position="431"/>
        <end position="450"/>
    </location>
</feature>
<evidence type="ECO:0000313" key="10">
    <source>
        <dbReference type="EMBL" id="KTD45253.1"/>
    </source>
</evidence>
<evidence type="ECO:0000256" key="4">
    <source>
        <dbReference type="ARBA" id="ARBA00022692"/>
    </source>
</evidence>
<dbReference type="PATRIC" id="fig|45073.5.peg.2900"/>
<dbReference type="EMBL" id="LNYS01000025">
    <property type="protein sequence ID" value="KTD45253.1"/>
    <property type="molecule type" value="Genomic_DNA"/>
</dbReference>
<dbReference type="Proteomes" id="UP000054618">
    <property type="component" value="Unassembled WGS sequence"/>
</dbReference>
<dbReference type="RefSeq" id="WP_058508786.1">
    <property type="nucleotide sequence ID" value="NZ_CAAAIK010000004.1"/>
</dbReference>
<sequence length="597" mass="67628">MSIVAFKKLSIFGSSLNKNSMVDQLQALGCIHLISVKPKDNSVLTCPSTSLLDQFNTAVRYLKDCPEQGRQRLQWRQFNPDEILMSILANQKDMKELIDQRDRLLARVHELAEWGNFHLPDESQLSGIKLWFYKLTYKEAALIPKDKIVQEVYRDNRYIFLVLLAREEPQGEAFCSLRSHTGAVPLKVLRNQLEDLNEQIDDLIDERRNLTRYRFLLSREIAAFADRSQFKQALNQINDNKNFFFLQGWVPQSKISDIELFCREQVLGVAIEEPSADEIPPTLLQNPPLLEGGQKLVNFYQTPGYRALDPSIMVFFSFSVFFAMILADAGYGIVLAVITLLSWKSLGKRQSLTWLRPLLVTLSAFSIIYGMLLGSYWGLEPKAGSVLAQFKVINIQNFKSMMTLVIVIGCLHICIASGMRAWFSSGFCERVKSIGIIVFIISALIWAYGLMNHNNYIVTAGICLLIFSLLMMLFFASNTPVNSFKGLLLRGFHGLTALTEIPSLFGDILSYLRLFALGLAGASLALTFNTMASHIAETSWLLAGLVLLLGQCLNFVLCLMGAVIHGLRLNYIEFFKWSVKEDGYNYQPFKKQEISHE</sequence>
<comment type="caution">
    <text evidence="10">The sequence shown here is derived from an EMBL/GenBank/DDBJ whole genome shotgun (WGS) entry which is preliminary data.</text>
</comment>
<feature type="transmembrane region" description="Helical" evidence="9">
    <location>
        <begin position="540"/>
        <end position="564"/>
    </location>
</feature>
<feature type="transmembrane region" description="Helical" evidence="9">
    <location>
        <begin position="312"/>
        <end position="343"/>
    </location>
</feature>
<proteinExistence type="inferred from homology"/>
<evidence type="ECO:0000256" key="9">
    <source>
        <dbReference type="SAM" id="Phobius"/>
    </source>
</evidence>
<dbReference type="GO" id="GO:0033179">
    <property type="term" value="C:proton-transporting V-type ATPase, V0 domain"/>
    <property type="evidence" value="ECO:0007669"/>
    <property type="project" value="InterPro"/>
</dbReference>
<keyword evidence="11" id="KW-1185">Reference proteome</keyword>
<accession>A0A0W0XL23</accession>
<feature type="transmembrane region" description="Helical" evidence="9">
    <location>
        <begin position="456"/>
        <end position="475"/>
    </location>
</feature>
<evidence type="ECO:0000256" key="2">
    <source>
        <dbReference type="ARBA" id="ARBA00009904"/>
    </source>
</evidence>
<evidence type="ECO:0000256" key="7">
    <source>
        <dbReference type="ARBA" id="ARBA00023136"/>
    </source>
</evidence>
<dbReference type="AlphaFoldDB" id="A0A0W0XL23"/>
<feature type="transmembrane region" description="Helical" evidence="9">
    <location>
        <begin position="355"/>
        <end position="378"/>
    </location>
</feature>
<evidence type="ECO:0000256" key="5">
    <source>
        <dbReference type="ARBA" id="ARBA00022989"/>
    </source>
</evidence>
<feature type="coiled-coil region" evidence="8">
    <location>
        <begin position="186"/>
        <end position="213"/>
    </location>
</feature>
<dbReference type="GO" id="GO:0007035">
    <property type="term" value="P:vacuolar acidification"/>
    <property type="evidence" value="ECO:0007669"/>
    <property type="project" value="TreeGrafter"/>
</dbReference>
<protein>
    <submittedName>
        <fullName evidence="10">V-type ATP synthase subunit I</fullName>
    </submittedName>
</protein>
<dbReference type="STRING" id="45073.Lqui_2724"/>
<gene>
    <name evidence="10" type="ORF">Lqui_2724</name>
</gene>
<evidence type="ECO:0000256" key="1">
    <source>
        <dbReference type="ARBA" id="ARBA00004141"/>
    </source>
</evidence>
<keyword evidence="7 9" id="KW-0472">Membrane</keyword>
<evidence type="ECO:0000313" key="11">
    <source>
        <dbReference type="Proteomes" id="UP000054618"/>
    </source>
</evidence>
<feature type="transmembrane region" description="Helical" evidence="9">
    <location>
        <begin position="398"/>
        <end position="419"/>
    </location>
</feature>
<organism evidence="10 11">
    <name type="scientific">Legionella quinlivanii</name>
    <dbReference type="NCBI Taxonomy" id="45073"/>
    <lineage>
        <taxon>Bacteria</taxon>
        <taxon>Pseudomonadati</taxon>
        <taxon>Pseudomonadota</taxon>
        <taxon>Gammaproteobacteria</taxon>
        <taxon>Legionellales</taxon>
        <taxon>Legionellaceae</taxon>
        <taxon>Legionella</taxon>
    </lineage>
</organism>
<keyword evidence="3" id="KW-0813">Transport</keyword>
<name>A0A0W0XL23_9GAMM</name>
<feature type="transmembrane region" description="Helical" evidence="9">
    <location>
        <begin position="511"/>
        <end position="528"/>
    </location>
</feature>
<dbReference type="OrthoDB" id="9803814at2"/>
<dbReference type="PANTHER" id="PTHR11629">
    <property type="entry name" value="VACUOLAR PROTON ATPASES"/>
    <property type="match status" value="1"/>
</dbReference>
<dbReference type="GO" id="GO:0051117">
    <property type="term" value="F:ATPase binding"/>
    <property type="evidence" value="ECO:0007669"/>
    <property type="project" value="TreeGrafter"/>
</dbReference>
<comment type="similarity">
    <text evidence="2">Belongs to the V-ATPase 116 kDa subunit family.</text>
</comment>
<dbReference type="Pfam" id="PF01496">
    <property type="entry name" value="V_ATPase_I"/>
    <property type="match status" value="1"/>
</dbReference>
<evidence type="ECO:0000256" key="8">
    <source>
        <dbReference type="SAM" id="Coils"/>
    </source>
</evidence>
<keyword evidence="5 9" id="KW-1133">Transmembrane helix</keyword>
<dbReference type="InterPro" id="IPR002490">
    <property type="entry name" value="V-ATPase_116kDa_su"/>
</dbReference>
<keyword evidence="8" id="KW-0175">Coiled coil</keyword>
<dbReference type="GO" id="GO:0046961">
    <property type="term" value="F:proton-transporting ATPase activity, rotational mechanism"/>
    <property type="evidence" value="ECO:0007669"/>
    <property type="project" value="InterPro"/>
</dbReference>
<keyword evidence="6" id="KW-0406">Ion transport</keyword>
<dbReference type="PANTHER" id="PTHR11629:SF63">
    <property type="entry name" value="V-TYPE PROTON ATPASE SUBUNIT A"/>
    <property type="match status" value="1"/>
</dbReference>
<evidence type="ECO:0000256" key="3">
    <source>
        <dbReference type="ARBA" id="ARBA00022448"/>
    </source>
</evidence>
<reference evidence="10 11" key="1">
    <citation type="submission" date="2015-11" db="EMBL/GenBank/DDBJ databases">
        <title>Genomic analysis of 38 Legionella species identifies large and diverse effector repertoires.</title>
        <authorList>
            <person name="Burstein D."/>
            <person name="Amaro F."/>
            <person name="Zusman T."/>
            <person name="Lifshitz Z."/>
            <person name="Cohen O."/>
            <person name="Gilbert J.A."/>
            <person name="Pupko T."/>
            <person name="Shuman H.A."/>
            <person name="Segal G."/>
        </authorList>
    </citation>
    <scope>NUCLEOTIDE SEQUENCE [LARGE SCALE GENOMIC DNA]</scope>
    <source>
        <strain evidence="10 11">CDC#1442-AUS-E</strain>
    </source>
</reference>
<comment type="subcellular location">
    <subcellularLocation>
        <location evidence="1">Membrane</location>
        <topology evidence="1">Multi-pass membrane protein</topology>
    </subcellularLocation>
</comment>
<keyword evidence="4 9" id="KW-0812">Transmembrane</keyword>
<dbReference type="GO" id="GO:0016471">
    <property type="term" value="C:vacuolar proton-transporting V-type ATPase complex"/>
    <property type="evidence" value="ECO:0007669"/>
    <property type="project" value="TreeGrafter"/>
</dbReference>